<dbReference type="FunFam" id="1.10.10.10:FF:000001">
    <property type="entry name" value="LysR family transcriptional regulator"/>
    <property type="match status" value="1"/>
</dbReference>
<dbReference type="InterPro" id="IPR005119">
    <property type="entry name" value="LysR_subst-bd"/>
</dbReference>
<name>A0A2T3FK49_9FIRM</name>
<evidence type="ECO:0000259" key="5">
    <source>
        <dbReference type="PROSITE" id="PS50931"/>
    </source>
</evidence>
<keyword evidence="2" id="KW-0805">Transcription regulation</keyword>
<reference evidence="6 7" key="1">
    <citation type="journal article" date="2019" name="Int. J. Syst. Evol. Microbiol.">
        <title>Faecalibacillus intestinalis gen. nov., sp. nov. and Faecalibacillus faecis sp. nov., isolated from human faeces.</title>
        <authorList>
            <person name="Seo B."/>
            <person name="Jeon K."/>
            <person name="Baek I."/>
            <person name="Lee Y.M."/>
            <person name="Baek K."/>
            <person name="Ko G."/>
        </authorList>
    </citation>
    <scope>NUCLEOTIDE SEQUENCE [LARGE SCALE GENOMIC DNA]</scope>
    <source>
        <strain evidence="6 7">SNUG30099</strain>
    </source>
</reference>
<dbReference type="GO" id="GO:0003700">
    <property type="term" value="F:DNA-binding transcription factor activity"/>
    <property type="evidence" value="ECO:0007669"/>
    <property type="project" value="InterPro"/>
</dbReference>
<comment type="similarity">
    <text evidence="1">Belongs to the LysR transcriptional regulatory family.</text>
</comment>
<dbReference type="PRINTS" id="PR00039">
    <property type="entry name" value="HTHLYSR"/>
</dbReference>
<evidence type="ECO:0000256" key="2">
    <source>
        <dbReference type="ARBA" id="ARBA00023015"/>
    </source>
</evidence>
<dbReference type="RefSeq" id="WP_107030642.1">
    <property type="nucleotide sequence ID" value="NZ_JBKWMI010000011.1"/>
</dbReference>
<dbReference type="SUPFAM" id="SSF46785">
    <property type="entry name" value="Winged helix' DNA-binding domain"/>
    <property type="match status" value="1"/>
</dbReference>
<dbReference type="Pfam" id="PF00126">
    <property type="entry name" value="HTH_1"/>
    <property type="match status" value="1"/>
</dbReference>
<dbReference type="Pfam" id="PF03466">
    <property type="entry name" value="LysR_substrate"/>
    <property type="match status" value="1"/>
</dbReference>
<feature type="domain" description="HTH lysR-type" evidence="5">
    <location>
        <begin position="3"/>
        <end position="60"/>
    </location>
</feature>
<evidence type="ECO:0000256" key="1">
    <source>
        <dbReference type="ARBA" id="ARBA00009437"/>
    </source>
</evidence>
<keyword evidence="7" id="KW-1185">Reference proteome</keyword>
<proteinExistence type="inferred from homology"/>
<sequence>MTMNLYQLRYFTTLAQEEHYTKAALKLHITQPSLTHAIHLLEDELDVALFEKKGRNVVLTKYGKLFLKEIEPILNRLDDSIENIKQISKGKETLNIGFVRRLGMSYIPQLISSFQNENVTFQCHSGFSYDLIHDLKKNDLDIVFCSYVDDQDIFFKPVVTQEFYVIVSLNHPLAKNDEIDLKQIEDLPFITFTKNSGIRPMIDHLLEKSKIHPHISMELEEDEVVGGFVGHDLGVAIVPDMAVYDLLPIKKIKIKDIDEKQTFYMAYLKNTQKSKAFLEFIEHVNCDVL</sequence>
<dbReference type="AlphaFoldDB" id="A0A2T3FK49"/>
<dbReference type="PANTHER" id="PTHR30126:SF39">
    <property type="entry name" value="HTH-TYPE TRANSCRIPTIONAL REGULATOR CYSL"/>
    <property type="match status" value="1"/>
</dbReference>
<evidence type="ECO:0000313" key="6">
    <source>
        <dbReference type="EMBL" id="PST35657.1"/>
    </source>
</evidence>
<keyword evidence="3" id="KW-0238">DNA-binding</keyword>
<dbReference type="Proteomes" id="UP000240974">
    <property type="component" value="Unassembled WGS sequence"/>
</dbReference>
<dbReference type="InterPro" id="IPR036388">
    <property type="entry name" value="WH-like_DNA-bd_sf"/>
</dbReference>
<comment type="caution">
    <text evidence="6">The sequence shown here is derived from an EMBL/GenBank/DDBJ whole genome shotgun (WGS) entry which is preliminary data.</text>
</comment>
<gene>
    <name evidence="6" type="ORF">C7U54_13745</name>
</gene>
<evidence type="ECO:0000256" key="3">
    <source>
        <dbReference type="ARBA" id="ARBA00023125"/>
    </source>
</evidence>
<dbReference type="Gene3D" id="1.10.10.10">
    <property type="entry name" value="Winged helix-like DNA-binding domain superfamily/Winged helix DNA-binding domain"/>
    <property type="match status" value="1"/>
</dbReference>
<dbReference type="SUPFAM" id="SSF53850">
    <property type="entry name" value="Periplasmic binding protein-like II"/>
    <property type="match status" value="1"/>
</dbReference>
<keyword evidence="4" id="KW-0804">Transcription</keyword>
<accession>A0A2T3FK49</accession>
<evidence type="ECO:0000256" key="4">
    <source>
        <dbReference type="ARBA" id="ARBA00023163"/>
    </source>
</evidence>
<dbReference type="PROSITE" id="PS50931">
    <property type="entry name" value="HTH_LYSR"/>
    <property type="match status" value="1"/>
</dbReference>
<evidence type="ECO:0000313" key="7">
    <source>
        <dbReference type="Proteomes" id="UP000240974"/>
    </source>
</evidence>
<dbReference type="PANTHER" id="PTHR30126">
    <property type="entry name" value="HTH-TYPE TRANSCRIPTIONAL REGULATOR"/>
    <property type="match status" value="1"/>
</dbReference>
<dbReference type="InterPro" id="IPR000847">
    <property type="entry name" value="LysR_HTH_N"/>
</dbReference>
<dbReference type="Gene3D" id="3.40.190.290">
    <property type="match status" value="1"/>
</dbReference>
<protein>
    <submittedName>
        <fullName evidence="6">LysR family transcriptional regulator</fullName>
    </submittedName>
</protein>
<dbReference type="InterPro" id="IPR036390">
    <property type="entry name" value="WH_DNA-bd_sf"/>
</dbReference>
<organism evidence="6 7">
    <name type="scientific">Faecalibacillus intestinalis</name>
    <dbReference type="NCBI Taxonomy" id="1982626"/>
    <lineage>
        <taxon>Bacteria</taxon>
        <taxon>Bacillati</taxon>
        <taxon>Bacillota</taxon>
        <taxon>Erysipelotrichia</taxon>
        <taxon>Erysipelotrichales</taxon>
        <taxon>Coprobacillaceae</taxon>
        <taxon>Faecalibacillus</taxon>
    </lineage>
</organism>
<dbReference type="GO" id="GO:0000976">
    <property type="term" value="F:transcription cis-regulatory region binding"/>
    <property type="evidence" value="ECO:0007669"/>
    <property type="project" value="TreeGrafter"/>
</dbReference>
<dbReference type="EMBL" id="PYLQ01000031">
    <property type="protein sequence ID" value="PST35657.1"/>
    <property type="molecule type" value="Genomic_DNA"/>
</dbReference>